<keyword evidence="1" id="KW-0812">Transmembrane</keyword>
<feature type="chain" id="PRO_5043026035" evidence="2">
    <location>
        <begin position="20"/>
        <end position="140"/>
    </location>
</feature>
<keyword evidence="1" id="KW-1133">Transmembrane helix</keyword>
<name>A0AAN7CX46_9PEZI</name>
<gene>
    <name evidence="3" type="ORF">C7999DRAFT_12648</name>
</gene>
<sequence>MITLTKLALLLHLFIETPASMSFLLAPRSQLPGASPEAVFILHNFGGLLASTNLVVLVVILSLSPGSATELLAGRLCLCLGTYHVWPIRRAWVRMRSLSIPSHGKVGNKVLGGPAVHFTVHVACLVALLGAGLAGLLLEG</sequence>
<accession>A0AAN7CX46</accession>
<keyword evidence="2" id="KW-0732">Signal</keyword>
<organism evidence="3 4">
    <name type="scientific">Corynascus novoguineensis</name>
    <dbReference type="NCBI Taxonomy" id="1126955"/>
    <lineage>
        <taxon>Eukaryota</taxon>
        <taxon>Fungi</taxon>
        <taxon>Dikarya</taxon>
        <taxon>Ascomycota</taxon>
        <taxon>Pezizomycotina</taxon>
        <taxon>Sordariomycetes</taxon>
        <taxon>Sordariomycetidae</taxon>
        <taxon>Sordariales</taxon>
        <taxon>Chaetomiaceae</taxon>
        <taxon>Corynascus</taxon>
    </lineage>
</organism>
<evidence type="ECO:0000256" key="1">
    <source>
        <dbReference type="SAM" id="Phobius"/>
    </source>
</evidence>
<feature type="transmembrane region" description="Helical" evidence="1">
    <location>
        <begin position="38"/>
        <end position="61"/>
    </location>
</feature>
<keyword evidence="4" id="KW-1185">Reference proteome</keyword>
<feature type="signal peptide" evidence="2">
    <location>
        <begin position="1"/>
        <end position="19"/>
    </location>
</feature>
<dbReference type="Proteomes" id="UP001303647">
    <property type="component" value="Unassembled WGS sequence"/>
</dbReference>
<keyword evidence="1" id="KW-0472">Membrane</keyword>
<comment type="caution">
    <text evidence="3">The sequence shown here is derived from an EMBL/GenBank/DDBJ whole genome shotgun (WGS) entry which is preliminary data.</text>
</comment>
<feature type="transmembrane region" description="Helical" evidence="1">
    <location>
        <begin position="118"/>
        <end position="138"/>
    </location>
</feature>
<evidence type="ECO:0000256" key="2">
    <source>
        <dbReference type="SAM" id="SignalP"/>
    </source>
</evidence>
<dbReference type="AlphaFoldDB" id="A0AAN7CX46"/>
<reference evidence="3" key="1">
    <citation type="journal article" date="2023" name="Mol. Phylogenet. Evol.">
        <title>Genome-scale phylogeny and comparative genomics of the fungal order Sordariales.</title>
        <authorList>
            <person name="Hensen N."/>
            <person name="Bonometti L."/>
            <person name="Westerberg I."/>
            <person name="Brannstrom I.O."/>
            <person name="Guillou S."/>
            <person name="Cros-Aarteil S."/>
            <person name="Calhoun S."/>
            <person name="Haridas S."/>
            <person name="Kuo A."/>
            <person name="Mondo S."/>
            <person name="Pangilinan J."/>
            <person name="Riley R."/>
            <person name="LaButti K."/>
            <person name="Andreopoulos B."/>
            <person name="Lipzen A."/>
            <person name="Chen C."/>
            <person name="Yan M."/>
            <person name="Daum C."/>
            <person name="Ng V."/>
            <person name="Clum A."/>
            <person name="Steindorff A."/>
            <person name="Ohm R.A."/>
            <person name="Martin F."/>
            <person name="Silar P."/>
            <person name="Natvig D.O."/>
            <person name="Lalanne C."/>
            <person name="Gautier V."/>
            <person name="Ament-Velasquez S.L."/>
            <person name="Kruys A."/>
            <person name="Hutchinson M.I."/>
            <person name="Powell A.J."/>
            <person name="Barry K."/>
            <person name="Miller A.N."/>
            <person name="Grigoriev I.V."/>
            <person name="Debuchy R."/>
            <person name="Gladieux P."/>
            <person name="Hiltunen Thoren M."/>
            <person name="Johannesson H."/>
        </authorList>
    </citation>
    <scope>NUCLEOTIDE SEQUENCE</scope>
    <source>
        <strain evidence="3">CBS 359.72</strain>
    </source>
</reference>
<proteinExistence type="predicted"/>
<evidence type="ECO:0000313" key="4">
    <source>
        <dbReference type="Proteomes" id="UP001303647"/>
    </source>
</evidence>
<protein>
    <submittedName>
        <fullName evidence="3">Uncharacterized protein</fullName>
    </submittedName>
</protein>
<dbReference type="EMBL" id="MU857622">
    <property type="protein sequence ID" value="KAK4249565.1"/>
    <property type="molecule type" value="Genomic_DNA"/>
</dbReference>
<evidence type="ECO:0000313" key="3">
    <source>
        <dbReference type="EMBL" id="KAK4249565.1"/>
    </source>
</evidence>
<reference evidence="3" key="2">
    <citation type="submission" date="2023-05" db="EMBL/GenBank/DDBJ databases">
        <authorList>
            <consortium name="Lawrence Berkeley National Laboratory"/>
            <person name="Steindorff A."/>
            <person name="Hensen N."/>
            <person name="Bonometti L."/>
            <person name="Westerberg I."/>
            <person name="Brannstrom I.O."/>
            <person name="Guillou S."/>
            <person name="Cros-Aarteil S."/>
            <person name="Calhoun S."/>
            <person name="Haridas S."/>
            <person name="Kuo A."/>
            <person name="Mondo S."/>
            <person name="Pangilinan J."/>
            <person name="Riley R."/>
            <person name="Labutti K."/>
            <person name="Andreopoulos B."/>
            <person name="Lipzen A."/>
            <person name="Chen C."/>
            <person name="Yanf M."/>
            <person name="Daum C."/>
            <person name="Ng V."/>
            <person name="Clum A."/>
            <person name="Ohm R."/>
            <person name="Martin F."/>
            <person name="Silar P."/>
            <person name="Natvig D."/>
            <person name="Lalanne C."/>
            <person name="Gautier V."/>
            <person name="Ament-Velasquez S.L."/>
            <person name="Kruys A."/>
            <person name="Hutchinson M.I."/>
            <person name="Powell A.J."/>
            <person name="Barry K."/>
            <person name="Miller A.N."/>
            <person name="Grigoriev I.V."/>
            <person name="Debuchy R."/>
            <person name="Gladieux P."/>
            <person name="Thoren M.H."/>
            <person name="Johannesson H."/>
        </authorList>
    </citation>
    <scope>NUCLEOTIDE SEQUENCE</scope>
    <source>
        <strain evidence="3">CBS 359.72</strain>
    </source>
</reference>